<dbReference type="EMBL" id="JAUJDW010000017">
    <property type="protein sequence ID" value="KAK0658572.1"/>
    <property type="molecule type" value="Genomic_DNA"/>
</dbReference>
<evidence type="ECO:0000313" key="1">
    <source>
        <dbReference type="EMBL" id="KAK0658572.1"/>
    </source>
</evidence>
<dbReference type="AlphaFoldDB" id="A0AA39YVT0"/>
<sequence>MARDYLLGNDDRPSLFLSITLWLEGHDSARLGTYSLWRSRVLPGQPGPVGGFYGNGTEYAPECIVRNERFTTPGGNADAGDGEIFFSFADLAPRGPGRDDPVPGGASTGANDVAAGMAHVKLTDAERANIEEQIKTADTLDDITRLEKLLNEGKILPSGTQA</sequence>
<comment type="caution">
    <text evidence="1">The sequence shown here is derived from an EMBL/GenBank/DDBJ whole genome shotgun (WGS) entry which is preliminary data.</text>
</comment>
<dbReference type="GO" id="GO:1990904">
    <property type="term" value="C:ribonucleoprotein complex"/>
    <property type="evidence" value="ECO:0007669"/>
    <property type="project" value="UniProtKB-KW"/>
</dbReference>
<keyword evidence="1" id="KW-0687">Ribonucleoprotein</keyword>
<proteinExistence type="predicted"/>
<accession>A0AA39YVT0</accession>
<reference evidence="1" key="1">
    <citation type="submission" date="2023-06" db="EMBL/GenBank/DDBJ databases">
        <title>Multi-omics analyses reveal the molecular pathogenesis toolkit of Lasiodiplodia hormozganensis, a cross-kingdom pathogen.</title>
        <authorList>
            <person name="Felix C."/>
            <person name="Meneses R."/>
            <person name="Goncalves M.F.M."/>
            <person name="Tilleman L."/>
            <person name="Duarte A.S."/>
            <person name="Jorrin-Novo J.V."/>
            <person name="Van De Peer Y."/>
            <person name="Deforce D."/>
            <person name="Van Nieuwerburgh F."/>
            <person name="Esteves A.C."/>
            <person name="Alves A."/>
        </authorList>
    </citation>
    <scope>NUCLEOTIDE SEQUENCE</scope>
    <source>
        <strain evidence="1">CBS 339.90</strain>
    </source>
</reference>
<evidence type="ECO:0000313" key="2">
    <source>
        <dbReference type="Proteomes" id="UP001175001"/>
    </source>
</evidence>
<gene>
    <name evidence="1" type="primary">lea1_0</name>
    <name evidence="1" type="ORF">DIS24_g4616</name>
</gene>
<keyword evidence="2" id="KW-1185">Reference proteome</keyword>
<protein>
    <submittedName>
        <fullName evidence="1">U2 small nuclear ribonucleoprotein A</fullName>
    </submittedName>
</protein>
<name>A0AA39YVT0_9PEZI</name>
<dbReference type="Proteomes" id="UP001175001">
    <property type="component" value="Unassembled WGS sequence"/>
</dbReference>
<organism evidence="1 2">
    <name type="scientific">Lasiodiplodia hormozganensis</name>
    <dbReference type="NCBI Taxonomy" id="869390"/>
    <lineage>
        <taxon>Eukaryota</taxon>
        <taxon>Fungi</taxon>
        <taxon>Dikarya</taxon>
        <taxon>Ascomycota</taxon>
        <taxon>Pezizomycotina</taxon>
        <taxon>Dothideomycetes</taxon>
        <taxon>Dothideomycetes incertae sedis</taxon>
        <taxon>Botryosphaeriales</taxon>
        <taxon>Botryosphaeriaceae</taxon>
        <taxon>Lasiodiplodia</taxon>
    </lineage>
</organism>